<comment type="caution">
    <text evidence="3">The sequence shown here is derived from an EMBL/GenBank/DDBJ whole genome shotgun (WGS) entry which is preliminary data.</text>
</comment>
<feature type="compositionally biased region" description="Low complexity" evidence="1">
    <location>
        <begin position="547"/>
        <end position="561"/>
    </location>
</feature>
<keyword evidence="4" id="KW-1185">Reference proteome</keyword>
<feature type="region of interest" description="Disordered" evidence="1">
    <location>
        <begin position="1"/>
        <end position="77"/>
    </location>
</feature>
<dbReference type="SUPFAM" id="SSF81383">
    <property type="entry name" value="F-box domain"/>
    <property type="match status" value="1"/>
</dbReference>
<evidence type="ECO:0000256" key="1">
    <source>
        <dbReference type="SAM" id="MobiDB-lite"/>
    </source>
</evidence>
<feature type="domain" description="F-box" evidence="2">
    <location>
        <begin position="135"/>
        <end position="184"/>
    </location>
</feature>
<evidence type="ECO:0000313" key="4">
    <source>
        <dbReference type="Proteomes" id="UP000467700"/>
    </source>
</evidence>
<accession>A0A8S0WHT7</accession>
<dbReference type="OrthoDB" id="2322499at2759"/>
<gene>
    <name evidence="3" type="ORF">AAE3_LOCUS12087</name>
</gene>
<feature type="region of interest" description="Disordered" evidence="1">
    <location>
        <begin position="517"/>
        <end position="561"/>
    </location>
</feature>
<reference evidence="3 4" key="1">
    <citation type="submission" date="2020-01" db="EMBL/GenBank/DDBJ databases">
        <authorList>
            <person name="Gupta K D."/>
        </authorList>
    </citation>
    <scope>NUCLEOTIDE SEQUENCE [LARGE SCALE GENOMIC DNA]</scope>
</reference>
<proteinExistence type="predicted"/>
<evidence type="ECO:0000259" key="2">
    <source>
        <dbReference type="PROSITE" id="PS50181"/>
    </source>
</evidence>
<dbReference type="EMBL" id="CACVBS010000081">
    <property type="protein sequence ID" value="CAA7269840.1"/>
    <property type="molecule type" value="Genomic_DNA"/>
</dbReference>
<dbReference type="InterPro" id="IPR036047">
    <property type="entry name" value="F-box-like_dom_sf"/>
</dbReference>
<dbReference type="PROSITE" id="PS50181">
    <property type="entry name" value="FBOX"/>
    <property type="match status" value="1"/>
</dbReference>
<dbReference type="AlphaFoldDB" id="A0A8S0WHT7"/>
<evidence type="ECO:0000313" key="3">
    <source>
        <dbReference type="EMBL" id="CAA7269840.1"/>
    </source>
</evidence>
<protein>
    <recommendedName>
        <fullName evidence="2">F-box domain-containing protein</fullName>
    </recommendedName>
</protein>
<organism evidence="3 4">
    <name type="scientific">Cyclocybe aegerita</name>
    <name type="common">Black poplar mushroom</name>
    <name type="synonym">Agrocybe aegerita</name>
    <dbReference type="NCBI Taxonomy" id="1973307"/>
    <lineage>
        <taxon>Eukaryota</taxon>
        <taxon>Fungi</taxon>
        <taxon>Dikarya</taxon>
        <taxon>Basidiomycota</taxon>
        <taxon>Agaricomycotina</taxon>
        <taxon>Agaricomycetes</taxon>
        <taxon>Agaricomycetidae</taxon>
        <taxon>Agaricales</taxon>
        <taxon>Agaricineae</taxon>
        <taxon>Bolbitiaceae</taxon>
        <taxon>Cyclocybe</taxon>
    </lineage>
</organism>
<dbReference type="Pfam" id="PF00646">
    <property type="entry name" value="F-box"/>
    <property type="match status" value="1"/>
</dbReference>
<sequence>MATCDDASPSSQHDTTRPRPGRITSYFTPSAPLTRHDTEEFSDGTTLAASSSQSSAPGTACFSPSPTPTSDDVPPQKKFKITASNGWQVKLKDVSRKRMKREPTLESDDFASGNETDSRFYALGSLKRQGSRAKLAMLPSLPLDILFEIFGCLRPLDLLHLARTTKSIRALLLHRSATSVWKRAFSGDSSLPPCPDDVSLPSWASLAFDKFCQNCLAPQIRNVDFILRVRYCSRCAKTKLFSSQLLKKDKKLHVIILQAVPFSYWSGRNYKSCTVDDKESFVELLDSHQGDRSAFVEERKAWVKKRTEHGKLWKKWLEDILEDREAEIDELRNGRNQKIRQLVRELGFSEELTFLDRLGCDSCAIQPFPTLVAFNDHTDVKAPKALTDKMWSNMKDDMIDYMEMARRLRLQEARVLLERRRRLAIYTAYVVYRRQPETMLKYPSSTFLPGPVDFIEWYRCQRLIKRTNDNPLSEEDLDDIFKGFDGFVSSWRKDKIHELWYTTLDLDASLPLRSPLRWSPTTNPTPPPSSGPSTSQLSYFGAPRQCTGGTMTGGRSTRASSPRARLTLMHRRCASPSCGSTSSRTIPVHHTLKAHFGDSRVTWERVSPSDAAKARELEAVEATKRGYLTPDKRKLWKCIRCRDTTHDRGRMTWEELKTHFTHNPKHGNPDEMEGKDEVTYYSALDYSERERPPVKMVPAKVES</sequence>
<dbReference type="InterPro" id="IPR001810">
    <property type="entry name" value="F-box_dom"/>
</dbReference>
<dbReference type="Proteomes" id="UP000467700">
    <property type="component" value="Unassembled WGS sequence"/>
</dbReference>
<dbReference type="CDD" id="cd09917">
    <property type="entry name" value="F-box_SF"/>
    <property type="match status" value="1"/>
</dbReference>
<name>A0A8S0WHT7_CYCAE</name>